<dbReference type="PROSITE" id="PS51257">
    <property type="entry name" value="PROKAR_LIPOPROTEIN"/>
    <property type="match status" value="1"/>
</dbReference>
<proteinExistence type="predicted"/>
<keyword evidence="2" id="KW-1185">Reference proteome</keyword>
<dbReference type="OrthoDB" id="8719182at2"/>
<gene>
    <name evidence="1" type="ORF">SAMN02982985_04700</name>
</gene>
<organism evidence="1 2">
    <name type="scientific">Rugamonas rubra</name>
    <dbReference type="NCBI Taxonomy" id="758825"/>
    <lineage>
        <taxon>Bacteria</taxon>
        <taxon>Pseudomonadati</taxon>
        <taxon>Pseudomonadota</taxon>
        <taxon>Betaproteobacteria</taxon>
        <taxon>Burkholderiales</taxon>
        <taxon>Oxalobacteraceae</taxon>
        <taxon>Telluria group</taxon>
        <taxon>Rugamonas</taxon>
    </lineage>
</organism>
<dbReference type="RefSeq" id="WP_093390134.1">
    <property type="nucleotide sequence ID" value="NZ_FOTW01000025.1"/>
</dbReference>
<accession>A0A1I4SAA7</accession>
<evidence type="ECO:0000313" key="2">
    <source>
        <dbReference type="Proteomes" id="UP000199470"/>
    </source>
</evidence>
<evidence type="ECO:0000313" key="1">
    <source>
        <dbReference type="EMBL" id="SFM61281.1"/>
    </source>
</evidence>
<dbReference type="Proteomes" id="UP000199470">
    <property type="component" value="Unassembled WGS sequence"/>
</dbReference>
<dbReference type="EMBL" id="FOTW01000025">
    <property type="protein sequence ID" value="SFM61281.1"/>
    <property type="molecule type" value="Genomic_DNA"/>
</dbReference>
<reference evidence="1 2" key="1">
    <citation type="submission" date="2016-10" db="EMBL/GenBank/DDBJ databases">
        <authorList>
            <person name="de Groot N.N."/>
        </authorList>
    </citation>
    <scope>NUCLEOTIDE SEQUENCE [LARGE SCALE GENOMIC DNA]</scope>
    <source>
        <strain evidence="1 2">ATCC 43154</strain>
    </source>
</reference>
<dbReference type="AlphaFoldDB" id="A0A1I4SAA7"/>
<protein>
    <recommendedName>
        <fullName evidence="3">Lipoprotein</fullName>
    </recommendedName>
</protein>
<dbReference type="STRING" id="758825.SAMN02982985_04700"/>
<sequence>MRYPLLVLSVVATALLGGCSSRFALLRQQTEAVPEANRAYIIGSYAIDCAPRESGCSQAFNSISTFYRAVDNHDAGDRLSISSGSMFGGDTVPDFIRPDRRDKGIHFCVPLPAGKYSIYSYDFYNYAGGGSGYSFRKDNYFNLPFTLAAGEVAYLGTLKVTTSVGENFFGMKMAAPGVLMLSSSPVDGVAAALQKCPESVRGRPVRDASLRVADAATPFVRADPKP</sequence>
<name>A0A1I4SAA7_9BURK</name>
<evidence type="ECO:0008006" key="3">
    <source>
        <dbReference type="Google" id="ProtNLM"/>
    </source>
</evidence>